<dbReference type="RefSeq" id="XP_052947395.1">
    <property type="nucleotide sequence ID" value="XM_053089435.1"/>
</dbReference>
<comment type="caution">
    <text evidence="2">The sequence shown here is derived from an EMBL/GenBank/DDBJ whole genome shotgun (WGS) entry which is preliminary data.</text>
</comment>
<reference evidence="2" key="1">
    <citation type="journal article" date="2022" name="G3 (Bethesda)">
        <title>High quality genome of the basidiomycete yeast Dioszegia hungarica PDD-24b-2 isolated from cloud water.</title>
        <authorList>
            <person name="Jarrige D."/>
            <person name="Haridas S."/>
            <person name="Bleykasten-Grosshans C."/>
            <person name="Joly M."/>
            <person name="Nadalig T."/>
            <person name="Sancelme M."/>
            <person name="Vuilleumier S."/>
            <person name="Grigoriev I.V."/>
            <person name="Amato P."/>
            <person name="Bringel F."/>
        </authorList>
    </citation>
    <scope>NUCLEOTIDE SEQUENCE</scope>
    <source>
        <strain evidence="2">PDD-24b-2</strain>
    </source>
</reference>
<dbReference type="InterPro" id="IPR029058">
    <property type="entry name" value="AB_hydrolase_fold"/>
</dbReference>
<dbReference type="SUPFAM" id="SSF53474">
    <property type="entry name" value="alpha/beta-Hydrolases"/>
    <property type="match status" value="1"/>
</dbReference>
<name>A0AA38LWF4_9TREE</name>
<gene>
    <name evidence="2" type="ORF">MKK02DRAFT_36495</name>
</gene>
<evidence type="ECO:0000259" key="1">
    <source>
        <dbReference type="Pfam" id="PF02230"/>
    </source>
</evidence>
<organism evidence="2 3">
    <name type="scientific">Dioszegia hungarica</name>
    <dbReference type="NCBI Taxonomy" id="4972"/>
    <lineage>
        <taxon>Eukaryota</taxon>
        <taxon>Fungi</taxon>
        <taxon>Dikarya</taxon>
        <taxon>Basidiomycota</taxon>
        <taxon>Agaricomycotina</taxon>
        <taxon>Tremellomycetes</taxon>
        <taxon>Tremellales</taxon>
        <taxon>Bulleribasidiaceae</taxon>
        <taxon>Dioszegia</taxon>
    </lineage>
</organism>
<accession>A0AA38LWF4</accession>
<protein>
    <recommendedName>
        <fullName evidence="1">Phospholipase/carboxylesterase/thioesterase domain-containing protein</fullName>
    </recommendedName>
</protein>
<dbReference type="AlphaFoldDB" id="A0AA38LWF4"/>
<keyword evidence="3" id="KW-1185">Reference proteome</keyword>
<evidence type="ECO:0000313" key="2">
    <source>
        <dbReference type="EMBL" id="KAI9637618.1"/>
    </source>
</evidence>
<dbReference type="Pfam" id="PF02230">
    <property type="entry name" value="Abhydrolase_2"/>
    <property type="match status" value="1"/>
</dbReference>
<proteinExistence type="predicted"/>
<dbReference type="GeneID" id="77728640"/>
<dbReference type="GO" id="GO:0016787">
    <property type="term" value="F:hydrolase activity"/>
    <property type="evidence" value="ECO:0007669"/>
    <property type="project" value="InterPro"/>
</dbReference>
<feature type="domain" description="Phospholipase/carboxylesterase/thioesterase" evidence="1">
    <location>
        <begin position="37"/>
        <end position="157"/>
    </location>
</feature>
<sequence length="274" mass="29446">MAATDLKLRPVNDGASGSRPLPSASILRPWIFDYAPSPDGKDVNLLIMLHGLARIGDNKAPFAQLGKSLNLPCTAVLSLQGPLVVPLMESPTYFSWYNTFDPLFNPLPSPDPSPTLKPLRQLLETLTSAEIGWDLAQIHLFGWGQGGSMALELALSVGKDGIPSPAGVGDKRKRLGSVTSVCGPLLSFPASTLGIATPIAYFTRQSASSAAGQKVRKAIERAFKEVEIVQGQQGGGEAMPRGREEWKGIMMFWGEMLGRDEGWKGSGEVFEVVR</sequence>
<dbReference type="InterPro" id="IPR003140">
    <property type="entry name" value="PLipase/COase/thioEstase"/>
</dbReference>
<evidence type="ECO:0000313" key="3">
    <source>
        <dbReference type="Proteomes" id="UP001164286"/>
    </source>
</evidence>
<dbReference type="Proteomes" id="UP001164286">
    <property type="component" value="Unassembled WGS sequence"/>
</dbReference>
<dbReference type="EMBL" id="JAKWFO010000004">
    <property type="protein sequence ID" value="KAI9637618.1"/>
    <property type="molecule type" value="Genomic_DNA"/>
</dbReference>
<dbReference type="Gene3D" id="3.40.50.1820">
    <property type="entry name" value="alpha/beta hydrolase"/>
    <property type="match status" value="1"/>
</dbReference>